<dbReference type="OrthoDB" id="517007at2"/>
<dbReference type="PRINTS" id="PR00080">
    <property type="entry name" value="SDRFAMILY"/>
</dbReference>
<keyword evidence="4" id="KW-1185">Reference proteome</keyword>
<organism evidence="3 4">
    <name type="scientific">Streptomyces mimosae</name>
    <dbReference type="NCBI Taxonomy" id="2586635"/>
    <lineage>
        <taxon>Bacteria</taxon>
        <taxon>Bacillati</taxon>
        <taxon>Actinomycetota</taxon>
        <taxon>Actinomycetes</taxon>
        <taxon>Kitasatosporales</taxon>
        <taxon>Streptomycetaceae</taxon>
        <taxon>Streptomyces</taxon>
    </lineage>
</organism>
<evidence type="ECO:0000256" key="1">
    <source>
        <dbReference type="ARBA" id="ARBA00006484"/>
    </source>
</evidence>
<dbReference type="Proteomes" id="UP000314251">
    <property type="component" value="Unassembled WGS sequence"/>
</dbReference>
<reference evidence="3" key="1">
    <citation type="submission" date="2019-10" db="EMBL/GenBank/DDBJ databases">
        <title>Nonomuraea sp. nov., isolated from Phyllanthus amarus.</title>
        <authorList>
            <person name="Klykleung N."/>
            <person name="Tanasupawat S."/>
        </authorList>
    </citation>
    <scope>NUCLEOTIDE SEQUENCE [LARGE SCALE GENOMIC DNA]</scope>
    <source>
        <strain evidence="3">3MP-10</strain>
    </source>
</reference>
<dbReference type="Pfam" id="PF13561">
    <property type="entry name" value="adh_short_C2"/>
    <property type="match status" value="1"/>
</dbReference>
<comment type="caution">
    <text evidence="3">The sequence shown here is derived from an EMBL/GenBank/DDBJ whole genome shotgun (WGS) entry which is preliminary data.</text>
</comment>
<evidence type="ECO:0000256" key="2">
    <source>
        <dbReference type="ARBA" id="ARBA00023002"/>
    </source>
</evidence>
<name>A0A5N5ZSK2_9ACTN</name>
<dbReference type="PRINTS" id="PR00081">
    <property type="entry name" value="GDHRDH"/>
</dbReference>
<dbReference type="InterPro" id="IPR020904">
    <property type="entry name" value="Sc_DH/Rdtase_CS"/>
</dbReference>
<dbReference type="PANTHER" id="PTHR43639">
    <property type="entry name" value="OXIDOREDUCTASE, SHORT-CHAIN DEHYDROGENASE/REDUCTASE FAMILY (AFU_ORTHOLOGUE AFUA_5G02870)"/>
    <property type="match status" value="1"/>
</dbReference>
<evidence type="ECO:0000313" key="4">
    <source>
        <dbReference type="Proteomes" id="UP000314251"/>
    </source>
</evidence>
<dbReference type="RefSeq" id="WP_139675086.1">
    <property type="nucleotide sequence ID" value="NZ_VDLY02000027.1"/>
</dbReference>
<dbReference type="FunFam" id="3.40.50.720:FF:000084">
    <property type="entry name" value="Short-chain dehydrogenase reductase"/>
    <property type="match status" value="1"/>
</dbReference>
<dbReference type="SUPFAM" id="SSF51735">
    <property type="entry name" value="NAD(P)-binding Rossmann-fold domains"/>
    <property type="match status" value="1"/>
</dbReference>
<protein>
    <submittedName>
        <fullName evidence="3">Glucose 1-dehydrogenase</fullName>
        <ecNumber evidence="3">1.1.1.47</ecNumber>
    </submittedName>
</protein>
<dbReference type="InterPro" id="IPR002347">
    <property type="entry name" value="SDR_fam"/>
</dbReference>
<dbReference type="EC" id="1.1.1.47" evidence="3"/>
<accession>A0A5N5ZSK2</accession>
<comment type="similarity">
    <text evidence="1">Belongs to the short-chain dehydrogenases/reductases (SDR) family.</text>
</comment>
<dbReference type="EMBL" id="VDLY02000027">
    <property type="protein sequence ID" value="KAB8158819.1"/>
    <property type="molecule type" value="Genomic_DNA"/>
</dbReference>
<dbReference type="PROSITE" id="PS00061">
    <property type="entry name" value="ADH_SHORT"/>
    <property type="match status" value="1"/>
</dbReference>
<dbReference type="AlphaFoldDB" id="A0A5N5ZSK2"/>
<gene>
    <name evidence="3" type="ORF">FH607_028935</name>
</gene>
<dbReference type="PANTHER" id="PTHR43639:SF9">
    <property type="entry name" value="BLL5898 PROTEIN"/>
    <property type="match status" value="1"/>
</dbReference>
<evidence type="ECO:0000313" key="3">
    <source>
        <dbReference type="EMBL" id="KAB8158819.1"/>
    </source>
</evidence>
<proteinExistence type="inferred from homology"/>
<dbReference type="GO" id="GO:0047936">
    <property type="term" value="F:glucose 1-dehydrogenase [NAD(P)+] activity"/>
    <property type="evidence" value="ECO:0007669"/>
    <property type="project" value="UniProtKB-EC"/>
</dbReference>
<keyword evidence="2 3" id="KW-0560">Oxidoreductase</keyword>
<dbReference type="NCBIfam" id="NF005559">
    <property type="entry name" value="PRK07231.1"/>
    <property type="match status" value="1"/>
</dbReference>
<dbReference type="Gene3D" id="3.40.50.720">
    <property type="entry name" value="NAD(P)-binding Rossmann-like Domain"/>
    <property type="match status" value="1"/>
</dbReference>
<sequence length="268" mass="27022">MSGHAAGGGQGTPGTRLAGRAVVVTGGGTGLGRAIAERFAAEGARVLVAGRRPEPLAETVTAVRRAGGTALATVADVTSPTQVAALADAATEALGGVDVLVNNAGAVVSRTPVDACAEEDWAATLDVNLSGAYRCSRALFPALAERRGCVVHIASVFAEVGMANAAAYTAAKGGLVSLTRAMAVDWAPRGVRVNAVLPAYVETDLNRAMLAELRERGAFDAVLARLPLGLLGTPDDVAHASLFLASDEARWVTGVALPVDGGMSAGRT</sequence>
<dbReference type="InterPro" id="IPR036291">
    <property type="entry name" value="NAD(P)-bd_dom_sf"/>
</dbReference>